<evidence type="ECO:0000313" key="1">
    <source>
        <dbReference type="EMBL" id="KAH0463788.1"/>
    </source>
</evidence>
<dbReference type="EMBL" id="JAGFBR010000007">
    <property type="protein sequence ID" value="KAH0463788.1"/>
    <property type="molecule type" value="Genomic_DNA"/>
</dbReference>
<keyword evidence="2" id="KW-1185">Reference proteome</keyword>
<evidence type="ECO:0000313" key="2">
    <source>
        <dbReference type="Proteomes" id="UP000775213"/>
    </source>
</evidence>
<organism evidence="1 2">
    <name type="scientific">Dendrobium chrysotoxum</name>
    <name type="common">Orchid</name>
    <dbReference type="NCBI Taxonomy" id="161865"/>
    <lineage>
        <taxon>Eukaryota</taxon>
        <taxon>Viridiplantae</taxon>
        <taxon>Streptophyta</taxon>
        <taxon>Embryophyta</taxon>
        <taxon>Tracheophyta</taxon>
        <taxon>Spermatophyta</taxon>
        <taxon>Magnoliopsida</taxon>
        <taxon>Liliopsida</taxon>
        <taxon>Asparagales</taxon>
        <taxon>Orchidaceae</taxon>
        <taxon>Epidendroideae</taxon>
        <taxon>Malaxideae</taxon>
        <taxon>Dendrobiinae</taxon>
        <taxon>Dendrobium</taxon>
    </lineage>
</organism>
<gene>
    <name evidence="1" type="ORF">IEQ34_006574</name>
</gene>
<name>A0AAV7H8J2_DENCH</name>
<reference evidence="1 2" key="1">
    <citation type="journal article" date="2021" name="Hortic Res">
        <title>Chromosome-scale assembly of the Dendrobium chrysotoxum genome enhances the understanding of orchid evolution.</title>
        <authorList>
            <person name="Zhang Y."/>
            <person name="Zhang G.Q."/>
            <person name="Zhang D."/>
            <person name="Liu X.D."/>
            <person name="Xu X.Y."/>
            <person name="Sun W.H."/>
            <person name="Yu X."/>
            <person name="Zhu X."/>
            <person name="Wang Z.W."/>
            <person name="Zhao X."/>
            <person name="Zhong W.Y."/>
            <person name="Chen H."/>
            <person name="Yin W.L."/>
            <person name="Huang T."/>
            <person name="Niu S.C."/>
            <person name="Liu Z.J."/>
        </authorList>
    </citation>
    <scope>NUCLEOTIDE SEQUENCE [LARGE SCALE GENOMIC DNA]</scope>
    <source>
        <strain evidence="1">Lindl</strain>
    </source>
</reference>
<sequence length="70" mass="7889">MEAPEDFPVCADSKTIKYFYSKRNELVPPISRQIIRSGHLTGEIRPDLSLSTVKAQSKRRYCSACALTTL</sequence>
<proteinExistence type="predicted"/>
<dbReference type="AlphaFoldDB" id="A0AAV7H8J2"/>
<dbReference type="Proteomes" id="UP000775213">
    <property type="component" value="Unassembled WGS sequence"/>
</dbReference>
<comment type="caution">
    <text evidence="1">The sequence shown here is derived from an EMBL/GenBank/DDBJ whole genome shotgun (WGS) entry which is preliminary data.</text>
</comment>
<protein>
    <submittedName>
        <fullName evidence="1">Uncharacterized protein</fullName>
    </submittedName>
</protein>
<accession>A0AAV7H8J2</accession>